<keyword evidence="18" id="KW-1185">Reference proteome</keyword>
<evidence type="ECO:0000256" key="14">
    <source>
        <dbReference type="ARBA" id="ARBA00032448"/>
    </source>
</evidence>
<evidence type="ECO:0000256" key="4">
    <source>
        <dbReference type="ARBA" id="ARBA00006706"/>
    </source>
</evidence>
<dbReference type="SUPFAM" id="SSF48576">
    <property type="entry name" value="Terpenoid synthases"/>
    <property type="match status" value="1"/>
</dbReference>
<accession>A0A0M8MTY9</accession>
<dbReference type="CDD" id="cd07572">
    <property type="entry name" value="nit"/>
    <property type="match status" value="1"/>
</dbReference>
<keyword evidence="7" id="KW-0444">Lipid biosynthesis</keyword>
<comment type="pathway">
    <text evidence="2">Isoprenoid biosynthesis; geranyl diphosphate biosynthesis; geranyl diphosphate from dimethylallyl diphosphate and isopentenyl diphosphate: step 1/1.</text>
</comment>
<dbReference type="Pfam" id="PF00795">
    <property type="entry name" value="CN_hydrolase"/>
    <property type="match status" value="1"/>
</dbReference>
<comment type="caution">
    <text evidence="17">The sequence shown here is derived from an EMBL/GenBank/DDBJ whole genome shotgun (WGS) entry which is preliminary data.</text>
</comment>
<proteinExistence type="inferred from homology"/>
<evidence type="ECO:0000256" key="12">
    <source>
        <dbReference type="ARBA" id="ARBA00032380"/>
    </source>
</evidence>
<dbReference type="InterPro" id="IPR039702">
    <property type="entry name" value="FPS1-like"/>
</dbReference>
<dbReference type="PANTHER" id="PTHR11525">
    <property type="entry name" value="FARNESYL-PYROPHOSPHATE SYNTHETASE"/>
    <property type="match status" value="1"/>
</dbReference>
<dbReference type="InterPro" id="IPR008949">
    <property type="entry name" value="Isoprenoid_synthase_dom_sf"/>
</dbReference>
<dbReference type="SUPFAM" id="SSF56317">
    <property type="entry name" value="Carbon-nitrogen hydrolase"/>
    <property type="match status" value="1"/>
</dbReference>
<dbReference type="FunFam" id="1.10.600.10:FF:000006">
    <property type="entry name" value="Farnesyl pyrophosphate synthase"/>
    <property type="match status" value="1"/>
</dbReference>
<evidence type="ECO:0000313" key="18">
    <source>
        <dbReference type="Proteomes" id="UP000037751"/>
    </source>
</evidence>
<comment type="similarity">
    <text evidence="4">Belongs to the FPP/GGPP synthase family.</text>
</comment>
<dbReference type="EC" id="2.5.1.10" evidence="5"/>
<feature type="domain" description="CN hydrolase" evidence="16">
    <location>
        <begin position="12"/>
        <end position="303"/>
    </location>
</feature>
<evidence type="ECO:0000259" key="16">
    <source>
        <dbReference type="PROSITE" id="PS50263"/>
    </source>
</evidence>
<dbReference type="CDD" id="cd00685">
    <property type="entry name" value="Trans_IPPS_HT"/>
    <property type="match status" value="1"/>
</dbReference>
<evidence type="ECO:0000256" key="10">
    <source>
        <dbReference type="ARBA" id="ARBA00022842"/>
    </source>
</evidence>
<evidence type="ECO:0000313" key="17">
    <source>
        <dbReference type="EMBL" id="KOS14294.1"/>
    </source>
</evidence>
<dbReference type="InterPro" id="IPR033749">
    <property type="entry name" value="Polyprenyl_synt_CS"/>
</dbReference>
<reference evidence="17 18" key="1">
    <citation type="submission" date="2015-07" db="EMBL/GenBank/DDBJ databases">
        <title>Draft Genome Sequence of Malassezia furfur CBS1878 and Malassezia pachydermatis CBS1879.</title>
        <authorList>
            <person name="Triana S."/>
            <person name="Ohm R."/>
            <person name="Gonzalez A."/>
            <person name="DeCock H."/>
            <person name="Restrepo S."/>
            <person name="Celis A."/>
        </authorList>
    </citation>
    <scope>NUCLEOTIDE SEQUENCE [LARGE SCALE GENOMIC DNA]</scope>
    <source>
        <strain evidence="17 18">CBS 1879</strain>
    </source>
</reference>
<dbReference type="RefSeq" id="XP_017991926.1">
    <property type="nucleotide sequence ID" value="XM_018138522.1"/>
</dbReference>
<dbReference type="SFLD" id="SFLDS00005">
    <property type="entry name" value="Isoprenoid_Synthase_Type_I"/>
    <property type="match status" value="1"/>
</dbReference>
<dbReference type="GO" id="GO:0005737">
    <property type="term" value="C:cytoplasm"/>
    <property type="evidence" value="ECO:0007669"/>
    <property type="project" value="TreeGrafter"/>
</dbReference>
<evidence type="ECO:0000256" key="13">
    <source>
        <dbReference type="ARBA" id="ARBA00032424"/>
    </source>
</evidence>
<keyword evidence="10" id="KW-0460">Magnesium</keyword>
<evidence type="ECO:0000256" key="15">
    <source>
        <dbReference type="ARBA" id="ARBA00032873"/>
    </source>
</evidence>
<keyword evidence="11" id="KW-0443">Lipid metabolism</keyword>
<dbReference type="GO" id="GO:0004337">
    <property type="term" value="F:(2E,6E)-farnesyl diphosphate synthase activity"/>
    <property type="evidence" value="ECO:0007669"/>
    <property type="project" value="UniProtKB-EC"/>
</dbReference>
<keyword evidence="8" id="KW-0808">Transferase</keyword>
<dbReference type="FunFam" id="3.60.110.10:FF:000023">
    <property type="entry name" value="Related to NIT3-nitrilase"/>
    <property type="match status" value="1"/>
</dbReference>
<sequence length="693" mass="78163">MNQPLPFHLQKTRVALIQLGNVGTDKTKNLANAQSEILRAVKEAPRDGVDMVILPECFNSPYNVDVFRQYAESLSGLYDQVKKGGTATTFHGDKAWPIDNMDNKQAITPTQAMLDKSPSLAMMSAVAKELGVVLVGGSIPELDEPSDQIYNTSIVLDAQGNVISLHRKLHLFDIDFPGRMTFQESKTLTGGDRVTIFDCAFGRFGLGICYDMRFPESAMIASRLGAGAIVYPGAFNTTTGPLAWELLLRARAVDNQVYTIACSPARPERGYPAWGHSTVVDPLAQVTDTCDERPTIIYAELDPERVTDVRKMVPISMQRRFDVYPNVAKVCIMSTADQKQAKRQRFESVFSTIVEELLGFLRTQSMPEDAIEWYKRNLEYNTPGGKLNRGLSVVDTVEILLCTDENNKKTRELTEEEYVEAAVLGWCVELLQAYFLVADDMMDASITRRGHPCWYRVDGIGNIAINDAFMLEAAIYHLLKTHFKSKPYYGHLLELFHDVTFQTELGQLIDLITAPEDSVDLSKFSLKKHHLIVVYKTAFYSFYLPVALAMRMCGVEDESAYKRAEDILIPLGEYFQVQDDYLDCYGAPEVIGKIGTDILDNKCSWNINVALSHATEEQRKILDENYGRKDAQCEQKVKDVFNAENIDLKTRFADYERESYDRIHGLINSLPESKGVKRAVFVAFFEKVYKRSK</sequence>
<evidence type="ECO:0000256" key="3">
    <source>
        <dbReference type="ARBA" id="ARBA00005035"/>
    </source>
</evidence>
<comment type="cofactor">
    <cofactor evidence="1">
        <name>Mg(2+)</name>
        <dbReference type="ChEBI" id="CHEBI:18420"/>
    </cofactor>
</comment>
<dbReference type="InterPro" id="IPR000092">
    <property type="entry name" value="Polyprenyl_synt"/>
</dbReference>
<dbReference type="STRING" id="77020.A0A0M8MTY9"/>
<dbReference type="VEuPathDB" id="FungiDB:Malapachy_4067"/>
<dbReference type="InterPro" id="IPR036526">
    <property type="entry name" value="C-N_Hydrolase_sf"/>
</dbReference>
<dbReference type="OrthoDB" id="10257492at2759"/>
<dbReference type="EMBL" id="LGAV01000004">
    <property type="protein sequence ID" value="KOS14294.1"/>
    <property type="molecule type" value="Genomic_DNA"/>
</dbReference>
<dbReference type="Gene3D" id="1.10.600.10">
    <property type="entry name" value="Farnesyl Diphosphate Synthase"/>
    <property type="match status" value="1"/>
</dbReference>
<evidence type="ECO:0000256" key="5">
    <source>
        <dbReference type="ARBA" id="ARBA00012439"/>
    </source>
</evidence>
<dbReference type="GO" id="GO:0046872">
    <property type="term" value="F:metal ion binding"/>
    <property type="evidence" value="ECO:0007669"/>
    <property type="project" value="UniProtKB-KW"/>
</dbReference>
<evidence type="ECO:0000256" key="7">
    <source>
        <dbReference type="ARBA" id="ARBA00022516"/>
    </source>
</evidence>
<dbReference type="PROSITE" id="PS00444">
    <property type="entry name" value="POLYPRENYL_SYNTHASE_2"/>
    <property type="match status" value="1"/>
</dbReference>
<dbReference type="InterPro" id="IPR001110">
    <property type="entry name" value="UPF0012_CS"/>
</dbReference>
<dbReference type="GO" id="GO:0004161">
    <property type="term" value="F:dimethylallyltranstransferase activity"/>
    <property type="evidence" value="ECO:0007669"/>
    <property type="project" value="UniProtKB-EC"/>
</dbReference>
<dbReference type="GO" id="GO:0016811">
    <property type="term" value="F:hydrolase activity, acting on carbon-nitrogen (but not peptide) bonds, in linear amides"/>
    <property type="evidence" value="ECO:0007669"/>
    <property type="project" value="InterPro"/>
</dbReference>
<evidence type="ECO:0000256" key="11">
    <source>
        <dbReference type="ARBA" id="ARBA00023098"/>
    </source>
</evidence>
<dbReference type="InterPro" id="IPR045254">
    <property type="entry name" value="Nit1/2_C-N_Hydrolase"/>
</dbReference>
<evidence type="ECO:0000256" key="9">
    <source>
        <dbReference type="ARBA" id="ARBA00022723"/>
    </source>
</evidence>
<dbReference type="AlphaFoldDB" id="A0A0M8MTY9"/>
<keyword evidence="9" id="KW-0479">Metal-binding</keyword>
<dbReference type="EC" id="2.5.1.1" evidence="6"/>
<dbReference type="GeneID" id="28730398"/>
<evidence type="ECO:0000256" key="2">
    <source>
        <dbReference type="ARBA" id="ARBA00004932"/>
    </source>
</evidence>
<evidence type="ECO:0000256" key="6">
    <source>
        <dbReference type="ARBA" id="ARBA00012833"/>
    </source>
</evidence>
<protein>
    <recommendedName>
        <fullName evidence="15">(2E,6E)-farnesyl diphosphate synthase</fullName>
        <ecNumber evidence="6">2.5.1.1</ecNumber>
        <ecNumber evidence="5">2.5.1.10</ecNumber>
    </recommendedName>
    <alternativeName>
        <fullName evidence="14">Dimethylallyltranstransferase</fullName>
    </alternativeName>
    <alternativeName>
        <fullName evidence="13">Farnesyl diphosphate synthase</fullName>
    </alternativeName>
    <alternativeName>
        <fullName evidence="12">Geranyltranstransferase</fullName>
    </alternativeName>
</protein>
<dbReference type="PANTHER" id="PTHR11525:SF0">
    <property type="entry name" value="FARNESYL PYROPHOSPHATE SYNTHASE"/>
    <property type="match status" value="1"/>
</dbReference>
<organism evidence="17 18">
    <name type="scientific">Malassezia pachydermatis</name>
    <dbReference type="NCBI Taxonomy" id="77020"/>
    <lineage>
        <taxon>Eukaryota</taxon>
        <taxon>Fungi</taxon>
        <taxon>Dikarya</taxon>
        <taxon>Basidiomycota</taxon>
        <taxon>Ustilaginomycotina</taxon>
        <taxon>Malasseziomycetes</taxon>
        <taxon>Malasseziales</taxon>
        <taxon>Malasseziaceae</taxon>
        <taxon>Malassezia</taxon>
    </lineage>
</organism>
<dbReference type="PROSITE" id="PS50263">
    <property type="entry name" value="CN_HYDROLASE"/>
    <property type="match status" value="1"/>
</dbReference>
<dbReference type="Gene3D" id="3.60.110.10">
    <property type="entry name" value="Carbon-nitrogen hydrolase"/>
    <property type="match status" value="1"/>
</dbReference>
<dbReference type="PROSITE" id="PS01227">
    <property type="entry name" value="UPF0012"/>
    <property type="match status" value="1"/>
</dbReference>
<name>A0A0M8MTY9_9BASI</name>
<dbReference type="InterPro" id="IPR003010">
    <property type="entry name" value="C-N_Hydrolase"/>
</dbReference>
<dbReference type="PROSITE" id="PS00723">
    <property type="entry name" value="POLYPRENYL_SYNTHASE_1"/>
    <property type="match status" value="1"/>
</dbReference>
<dbReference type="GO" id="GO:0045337">
    <property type="term" value="P:farnesyl diphosphate biosynthetic process"/>
    <property type="evidence" value="ECO:0007669"/>
    <property type="project" value="TreeGrafter"/>
</dbReference>
<evidence type="ECO:0000256" key="8">
    <source>
        <dbReference type="ARBA" id="ARBA00022679"/>
    </source>
</evidence>
<evidence type="ECO:0000256" key="1">
    <source>
        <dbReference type="ARBA" id="ARBA00001946"/>
    </source>
</evidence>
<gene>
    <name evidence="17" type="ORF">Malapachy_4067</name>
</gene>
<dbReference type="Proteomes" id="UP000037751">
    <property type="component" value="Unassembled WGS sequence"/>
</dbReference>
<dbReference type="Pfam" id="PF00348">
    <property type="entry name" value="polyprenyl_synt"/>
    <property type="match status" value="1"/>
</dbReference>
<comment type="pathway">
    <text evidence="3">Isoprenoid biosynthesis; farnesyl diphosphate biosynthesis; farnesyl diphosphate from geranyl diphosphate and isopentenyl diphosphate: step 1/1.</text>
</comment>